<dbReference type="InterPro" id="IPR042095">
    <property type="entry name" value="SUMF_sf"/>
</dbReference>
<feature type="domain" description="Sulfatase-modifying factor enzyme-like" evidence="2">
    <location>
        <begin position="23"/>
        <end position="336"/>
    </location>
</feature>
<dbReference type="SUPFAM" id="SSF56436">
    <property type="entry name" value="C-type lectin-like"/>
    <property type="match status" value="1"/>
</dbReference>
<evidence type="ECO:0000256" key="1">
    <source>
        <dbReference type="SAM" id="MobiDB-lite"/>
    </source>
</evidence>
<evidence type="ECO:0000259" key="2">
    <source>
        <dbReference type="Pfam" id="PF03781"/>
    </source>
</evidence>
<dbReference type="Pfam" id="PF03781">
    <property type="entry name" value="FGE-sulfatase"/>
    <property type="match status" value="1"/>
</dbReference>
<name>A0A381RG65_9ZZZZ</name>
<evidence type="ECO:0000313" key="3">
    <source>
        <dbReference type="EMBL" id="SUZ90224.1"/>
    </source>
</evidence>
<dbReference type="InterPro" id="IPR051043">
    <property type="entry name" value="Sulfatase_Mod_Factor_Kinase"/>
</dbReference>
<dbReference type="PANTHER" id="PTHR23150:SF19">
    <property type="entry name" value="FORMYLGLYCINE-GENERATING ENZYME"/>
    <property type="match status" value="1"/>
</dbReference>
<accession>A0A381RG65</accession>
<reference evidence="3" key="1">
    <citation type="submission" date="2018-05" db="EMBL/GenBank/DDBJ databases">
        <authorList>
            <person name="Lanie J.A."/>
            <person name="Ng W.-L."/>
            <person name="Kazmierczak K.M."/>
            <person name="Andrzejewski T.M."/>
            <person name="Davidsen T.M."/>
            <person name="Wayne K.J."/>
            <person name="Tettelin H."/>
            <person name="Glass J.I."/>
            <person name="Rusch D."/>
            <person name="Podicherti R."/>
            <person name="Tsui H.-C.T."/>
            <person name="Winkler M.E."/>
        </authorList>
    </citation>
    <scope>NUCLEOTIDE SEQUENCE</scope>
</reference>
<organism evidence="3">
    <name type="scientific">marine metagenome</name>
    <dbReference type="NCBI Taxonomy" id="408172"/>
    <lineage>
        <taxon>unclassified sequences</taxon>
        <taxon>metagenomes</taxon>
        <taxon>ecological metagenomes</taxon>
    </lineage>
</organism>
<dbReference type="InterPro" id="IPR016187">
    <property type="entry name" value="CTDL_fold"/>
</dbReference>
<feature type="region of interest" description="Disordered" evidence="1">
    <location>
        <begin position="1"/>
        <end position="21"/>
    </location>
</feature>
<proteinExistence type="predicted"/>
<dbReference type="Gene3D" id="3.90.1580.10">
    <property type="entry name" value="paralog of FGE (formylglycine-generating enzyme)"/>
    <property type="match status" value="1"/>
</dbReference>
<dbReference type="InterPro" id="IPR005532">
    <property type="entry name" value="SUMF_dom"/>
</dbReference>
<dbReference type="AlphaFoldDB" id="A0A381RG65"/>
<sequence>MPTPLERFSHSDSVVNGTQNSQEGMVFIQGGSFEMGSDGNIKADGEKGYVGSDEFPKHQVEINSFWMDATEVTNIQFKAFVDATGYVTTAEIAPDWEEIKKSLPPGTPRPPDSVLAPASLVFIQTDGPVLLQDYSQWWRWTIGAHWRHPFGPGSNIEGKDNYPVVHISWDDAQSYCKWAGKRLPTEAEWEYASRGGQINQIYSWGNEHINKGISKANSWEGDFPYNNELNDGYLYTAPVKSYLPNAYGLYDMAGNVWEWCQDWYHIDYYKMIANEISNNPDGPNVSYDPDEPYIKKRVMKGGSFMCNDSYCSGYRNSMRMKSSPDTGSLHTGFRTVMDAVSP</sequence>
<protein>
    <recommendedName>
        <fullName evidence="2">Sulfatase-modifying factor enzyme-like domain-containing protein</fullName>
    </recommendedName>
</protein>
<gene>
    <name evidence="3" type="ORF">METZ01_LOCUS43078</name>
</gene>
<dbReference type="GO" id="GO:0120147">
    <property type="term" value="F:formylglycine-generating oxidase activity"/>
    <property type="evidence" value="ECO:0007669"/>
    <property type="project" value="TreeGrafter"/>
</dbReference>
<dbReference type="EMBL" id="UINC01001877">
    <property type="protein sequence ID" value="SUZ90224.1"/>
    <property type="molecule type" value="Genomic_DNA"/>
</dbReference>
<dbReference type="PANTHER" id="PTHR23150">
    <property type="entry name" value="SULFATASE MODIFYING FACTOR 1, 2"/>
    <property type="match status" value="1"/>
</dbReference>
<feature type="compositionally biased region" description="Polar residues" evidence="1">
    <location>
        <begin position="11"/>
        <end position="21"/>
    </location>
</feature>